<evidence type="ECO:0000313" key="1">
    <source>
        <dbReference type="EMBL" id="TCS87963.1"/>
    </source>
</evidence>
<organism evidence="1 2">
    <name type="scientific">Keratinibaculum paraultunense</name>
    <dbReference type="NCBI Taxonomy" id="1278232"/>
    <lineage>
        <taxon>Bacteria</taxon>
        <taxon>Bacillati</taxon>
        <taxon>Bacillota</taxon>
        <taxon>Tissierellia</taxon>
        <taxon>Tissierellales</taxon>
        <taxon>Tepidimicrobiaceae</taxon>
        <taxon>Keratinibaculum</taxon>
    </lineage>
</organism>
<name>A0A4R3KTR0_9FIRM</name>
<evidence type="ECO:0000313" key="2">
    <source>
        <dbReference type="Proteomes" id="UP000294567"/>
    </source>
</evidence>
<dbReference type="EMBL" id="SMAE01000009">
    <property type="protein sequence ID" value="TCS87963.1"/>
    <property type="molecule type" value="Genomic_DNA"/>
</dbReference>
<accession>A0A4R3KTR0</accession>
<proteinExistence type="predicted"/>
<gene>
    <name evidence="1" type="ORF">EDD65_1093</name>
</gene>
<comment type="caution">
    <text evidence="1">The sequence shown here is derived from an EMBL/GenBank/DDBJ whole genome shotgun (WGS) entry which is preliminary data.</text>
</comment>
<protein>
    <submittedName>
        <fullName evidence="1">Uncharacterized protein</fullName>
    </submittedName>
</protein>
<dbReference type="AlphaFoldDB" id="A0A4R3KTR0"/>
<dbReference type="Proteomes" id="UP000294567">
    <property type="component" value="Unassembled WGS sequence"/>
</dbReference>
<sequence>MTDTSWKIEGTGNVFISKTRNGVSNTEYRVRVVVTVAGEQADVVSTNPIRF</sequence>
<keyword evidence="2" id="KW-1185">Reference proteome</keyword>
<reference evidence="1 2" key="1">
    <citation type="submission" date="2019-03" db="EMBL/GenBank/DDBJ databases">
        <title>Genomic Encyclopedia of Type Strains, Phase IV (KMG-IV): sequencing the most valuable type-strain genomes for metagenomic binning, comparative biology and taxonomic classification.</title>
        <authorList>
            <person name="Goeker M."/>
        </authorList>
    </citation>
    <scope>NUCLEOTIDE SEQUENCE [LARGE SCALE GENOMIC DNA]</scope>
    <source>
        <strain evidence="1 2">DSM 26752</strain>
    </source>
</reference>